<keyword evidence="2" id="KW-1185">Reference proteome</keyword>
<evidence type="ECO:0000313" key="1">
    <source>
        <dbReference type="EMBL" id="GAA2395626.1"/>
    </source>
</evidence>
<evidence type="ECO:0000313" key="2">
    <source>
        <dbReference type="Proteomes" id="UP001501444"/>
    </source>
</evidence>
<dbReference type="Pfam" id="PF06718">
    <property type="entry name" value="DUF1203"/>
    <property type="match status" value="1"/>
</dbReference>
<dbReference type="InterPro" id="IPR009593">
    <property type="entry name" value="DUF1203"/>
</dbReference>
<sequence>MFAVHAIDPVLLDSVRASGTDVSGHPVQPVGAEGGEPLRCCLRDAVAGEQMILFGYEPLLPPSPYREIGAVFAHATPCDGPSGDGYPQAWRGRPQVLRAYDERGWIHPATRTHDGTAPEGELADILADPAVVRVDSRNVAYGCYMFTVTRG</sequence>
<comment type="caution">
    <text evidence="1">The sequence shown here is derived from an EMBL/GenBank/DDBJ whole genome shotgun (WGS) entry which is preliminary data.</text>
</comment>
<accession>A0ABP5VB16</accession>
<dbReference type="PIRSF" id="PIRSF034110">
    <property type="entry name" value="DUF1203"/>
    <property type="match status" value="1"/>
</dbReference>
<organism evidence="1 2">
    <name type="scientific">Dactylosporangium salmoneum</name>
    <dbReference type="NCBI Taxonomy" id="53361"/>
    <lineage>
        <taxon>Bacteria</taxon>
        <taxon>Bacillati</taxon>
        <taxon>Actinomycetota</taxon>
        <taxon>Actinomycetes</taxon>
        <taxon>Micromonosporales</taxon>
        <taxon>Micromonosporaceae</taxon>
        <taxon>Dactylosporangium</taxon>
    </lineage>
</organism>
<reference evidence="2" key="1">
    <citation type="journal article" date="2019" name="Int. J. Syst. Evol. Microbiol.">
        <title>The Global Catalogue of Microorganisms (GCM) 10K type strain sequencing project: providing services to taxonomists for standard genome sequencing and annotation.</title>
        <authorList>
            <consortium name="The Broad Institute Genomics Platform"/>
            <consortium name="The Broad Institute Genome Sequencing Center for Infectious Disease"/>
            <person name="Wu L."/>
            <person name="Ma J."/>
        </authorList>
    </citation>
    <scope>NUCLEOTIDE SEQUENCE [LARGE SCALE GENOMIC DNA]</scope>
    <source>
        <strain evidence="2">JCM 3272</strain>
    </source>
</reference>
<dbReference type="RefSeq" id="WP_344620844.1">
    <property type="nucleotide sequence ID" value="NZ_BAAARV010000142.1"/>
</dbReference>
<dbReference type="Proteomes" id="UP001501444">
    <property type="component" value="Unassembled WGS sequence"/>
</dbReference>
<gene>
    <name evidence="1" type="ORF">GCM10010170_110620</name>
</gene>
<name>A0ABP5VB16_9ACTN</name>
<protein>
    <submittedName>
        <fullName evidence="1">DUF1203 domain-containing protein</fullName>
    </submittedName>
</protein>
<dbReference type="EMBL" id="BAAARV010000142">
    <property type="protein sequence ID" value="GAA2395626.1"/>
    <property type="molecule type" value="Genomic_DNA"/>
</dbReference>
<proteinExistence type="predicted"/>